<gene>
    <name evidence="1" type="ORF">Pint_20525</name>
</gene>
<comment type="caution">
    <text evidence="1">The sequence shown here is derived from an EMBL/GenBank/DDBJ whole genome shotgun (WGS) entry which is preliminary data.</text>
</comment>
<proteinExistence type="predicted"/>
<organism evidence="1 2">
    <name type="scientific">Pistacia integerrima</name>
    <dbReference type="NCBI Taxonomy" id="434235"/>
    <lineage>
        <taxon>Eukaryota</taxon>
        <taxon>Viridiplantae</taxon>
        <taxon>Streptophyta</taxon>
        <taxon>Embryophyta</taxon>
        <taxon>Tracheophyta</taxon>
        <taxon>Spermatophyta</taxon>
        <taxon>Magnoliopsida</taxon>
        <taxon>eudicotyledons</taxon>
        <taxon>Gunneridae</taxon>
        <taxon>Pentapetalae</taxon>
        <taxon>rosids</taxon>
        <taxon>malvids</taxon>
        <taxon>Sapindales</taxon>
        <taxon>Anacardiaceae</taxon>
        <taxon>Pistacia</taxon>
    </lineage>
</organism>
<accession>A0ACC0X9S1</accession>
<keyword evidence="2" id="KW-1185">Reference proteome</keyword>
<protein>
    <submittedName>
        <fullName evidence="1">Uncharacterized protein</fullName>
    </submittedName>
</protein>
<sequence length="775" mass="88424">MVARKFSVRHHESSFDVDYDTDDGVEVFKFQLFSLTSIPPDQLKIVSDDDHQRPVSDDSDLLSICDDLKLVSIEEELVSNSAKEQEELLKSDEELARMLQAEEEALLLQQYVVDDDGGDFENRLRPYITQVLMYEDPIRQDAARKIVPVEELEEKSFVALAKKISEPYLLDMIGIERFSRFCSLLRKIWKLIWFIFASPEGNFEPSIIEQRHAFLLQLLFWFKQSFRWVDAPPCDGCGNETTAIGMGAALPAEIQYGAHRVELYSTFIAFDVLIIFMCSSCKFCSRITRFPRYNDPLKLVETRKGRCGEWANCFTLYCRAFGYECRLILDFTDHVWTECFSQSLGRWMHLDPCEGIYDRPLLYEKGWDKKLNYVIAIAKDGVYDVTKRYTRKWHEVLSRRNIAREETVSSVLTKLTRECRRNFASEVLCALEDRDKSEMEALERFLHSADDSSVSLPGRQSGNKEWRILRSEIGADDNCSLSCSSCPVRVCIDEHVTIIYNAFSPVLSQIVENDISKSRAIEVLTSFKGILVDLRKAPYKTRRVSLNTNSNDGLKVLRQLVPSLGQLFDALFLKSKLDADGRLDIGLAGDPVKTSLSLPVVLDALDDMIHDLNSCNNLNRDSLSLPLLKLNRIHSGSVLASGEEIPFGIAISAFDGTRSSKWEEPNGAKGCWIIYKLADNQKLELVAYELMSANDVPERDPMNWVLQASGDGGSSWRLLDKQTSQMFENRFQRKTFKIKSTGFLSNAFRFRFLAVRDTSNPRFQIGSIDLYASSS</sequence>
<dbReference type="Proteomes" id="UP001163603">
    <property type="component" value="Chromosome 13"/>
</dbReference>
<evidence type="ECO:0000313" key="1">
    <source>
        <dbReference type="EMBL" id="KAJ0013975.1"/>
    </source>
</evidence>
<reference evidence="2" key="1">
    <citation type="journal article" date="2023" name="G3 (Bethesda)">
        <title>Genome assembly and association tests identify interacting loci associated with vigor, precocity, and sex in interspecific pistachio rootstocks.</title>
        <authorList>
            <person name="Palmer W."/>
            <person name="Jacygrad E."/>
            <person name="Sagayaradj S."/>
            <person name="Cavanaugh K."/>
            <person name="Han R."/>
            <person name="Bertier L."/>
            <person name="Beede B."/>
            <person name="Kafkas S."/>
            <person name="Golino D."/>
            <person name="Preece J."/>
            <person name="Michelmore R."/>
        </authorList>
    </citation>
    <scope>NUCLEOTIDE SEQUENCE [LARGE SCALE GENOMIC DNA]</scope>
</reference>
<dbReference type="EMBL" id="CM047748">
    <property type="protein sequence ID" value="KAJ0013975.1"/>
    <property type="molecule type" value="Genomic_DNA"/>
</dbReference>
<name>A0ACC0X9S1_9ROSI</name>
<evidence type="ECO:0000313" key="2">
    <source>
        <dbReference type="Proteomes" id="UP001163603"/>
    </source>
</evidence>